<protein>
    <submittedName>
        <fullName evidence="1">Uncharacterized protein</fullName>
    </submittedName>
</protein>
<keyword evidence="2" id="KW-1185">Reference proteome</keyword>
<dbReference type="AlphaFoldDB" id="A0A518GC98"/>
<evidence type="ECO:0000313" key="2">
    <source>
        <dbReference type="Proteomes" id="UP000318017"/>
    </source>
</evidence>
<organism evidence="1 2">
    <name type="scientific">Aureliella helgolandensis</name>
    <dbReference type="NCBI Taxonomy" id="2527968"/>
    <lineage>
        <taxon>Bacteria</taxon>
        <taxon>Pseudomonadati</taxon>
        <taxon>Planctomycetota</taxon>
        <taxon>Planctomycetia</taxon>
        <taxon>Pirellulales</taxon>
        <taxon>Pirellulaceae</taxon>
        <taxon>Aureliella</taxon>
    </lineage>
</organism>
<evidence type="ECO:0000313" key="1">
    <source>
        <dbReference type="EMBL" id="QDV26219.1"/>
    </source>
</evidence>
<dbReference type="Proteomes" id="UP000318017">
    <property type="component" value="Chromosome"/>
</dbReference>
<proteinExistence type="predicted"/>
<gene>
    <name evidence="1" type="ORF">Q31a_45910</name>
</gene>
<name>A0A518GC98_9BACT</name>
<dbReference type="KEGG" id="ahel:Q31a_45910"/>
<accession>A0A518GC98</accession>
<dbReference type="EMBL" id="CP036298">
    <property type="protein sequence ID" value="QDV26219.1"/>
    <property type="molecule type" value="Genomic_DNA"/>
</dbReference>
<reference evidence="1 2" key="1">
    <citation type="submission" date="2019-02" db="EMBL/GenBank/DDBJ databases">
        <title>Deep-cultivation of Planctomycetes and their phenomic and genomic characterization uncovers novel biology.</title>
        <authorList>
            <person name="Wiegand S."/>
            <person name="Jogler M."/>
            <person name="Boedeker C."/>
            <person name="Pinto D."/>
            <person name="Vollmers J."/>
            <person name="Rivas-Marin E."/>
            <person name="Kohn T."/>
            <person name="Peeters S.H."/>
            <person name="Heuer A."/>
            <person name="Rast P."/>
            <person name="Oberbeckmann S."/>
            <person name="Bunk B."/>
            <person name="Jeske O."/>
            <person name="Meyerdierks A."/>
            <person name="Storesund J.E."/>
            <person name="Kallscheuer N."/>
            <person name="Luecker S."/>
            <person name="Lage O.M."/>
            <person name="Pohl T."/>
            <person name="Merkel B.J."/>
            <person name="Hornburger P."/>
            <person name="Mueller R.-W."/>
            <person name="Bruemmer F."/>
            <person name="Labrenz M."/>
            <person name="Spormann A.M."/>
            <person name="Op den Camp H."/>
            <person name="Overmann J."/>
            <person name="Amann R."/>
            <person name="Jetten M.S.M."/>
            <person name="Mascher T."/>
            <person name="Medema M.H."/>
            <person name="Devos D.P."/>
            <person name="Kaster A.-K."/>
            <person name="Ovreas L."/>
            <person name="Rohde M."/>
            <person name="Galperin M.Y."/>
            <person name="Jogler C."/>
        </authorList>
    </citation>
    <scope>NUCLEOTIDE SEQUENCE [LARGE SCALE GENOMIC DNA]</scope>
    <source>
        <strain evidence="1 2">Q31a</strain>
    </source>
</reference>
<sequence length="73" mass="8137">MKCHWDSVTLIRPCAFKILFTRRPGSDSEFNTPPVLGRVELGLPRATDGLLEPLVPVAFRRSGQRLRGIMMAG</sequence>